<accession>A0A8T0QYX8</accession>
<evidence type="ECO:0000256" key="1">
    <source>
        <dbReference type="SAM" id="Phobius"/>
    </source>
</evidence>
<dbReference type="Proteomes" id="UP000823388">
    <property type="component" value="Chromosome 6N"/>
</dbReference>
<evidence type="ECO:0000313" key="3">
    <source>
        <dbReference type="EMBL" id="KAG2578552.1"/>
    </source>
</evidence>
<keyword evidence="1" id="KW-1133">Transmembrane helix</keyword>
<dbReference type="AlphaFoldDB" id="A0A8T0QYX8"/>
<name>A0A8T0QYX8_PANVG</name>
<feature type="signal peptide" evidence="2">
    <location>
        <begin position="1"/>
        <end position="30"/>
    </location>
</feature>
<keyword evidence="4" id="KW-1185">Reference proteome</keyword>
<organism evidence="3 4">
    <name type="scientific">Panicum virgatum</name>
    <name type="common">Blackwell switchgrass</name>
    <dbReference type="NCBI Taxonomy" id="38727"/>
    <lineage>
        <taxon>Eukaryota</taxon>
        <taxon>Viridiplantae</taxon>
        <taxon>Streptophyta</taxon>
        <taxon>Embryophyta</taxon>
        <taxon>Tracheophyta</taxon>
        <taxon>Spermatophyta</taxon>
        <taxon>Magnoliopsida</taxon>
        <taxon>Liliopsida</taxon>
        <taxon>Poales</taxon>
        <taxon>Poaceae</taxon>
        <taxon>PACMAD clade</taxon>
        <taxon>Panicoideae</taxon>
        <taxon>Panicodae</taxon>
        <taxon>Paniceae</taxon>
        <taxon>Panicinae</taxon>
        <taxon>Panicum</taxon>
        <taxon>Panicum sect. Hiantes</taxon>
    </lineage>
</organism>
<protein>
    <recommendedName>
        <fullName evidence="5">Secreted protein</fullName>
    </recommendedName>
</protein>
<sequence length="193" mass="21091">MRMLFMCLSSATVASLSTWSPLVTSGAVSAADMMRYVTCTICAVGVEPALLPWLGFWPFRGTGVPCWSIWCAGFLSRVVDFFDAAGSQLAQESGDGGRCTPEDKHDAAKKCWRSRWAVWLSSCPGSCASSPTPADPEVAHRPGASTEDLRTAVSNLTSCWVLRVTLHSWSLYAVEFVVFFIFSRVFSVKARMN</sequence>
<keyword evidence="1" id="KW-0472">Membrane</keyword>
<comment type="caution">
    <text evidence="3">The sequence shown here is derived from an EMBL/GenBank/DDBJ whole genome shotgun (WGS) entry which is preliminary data.</text>
</comment>
<gene>
    <name evidence="3" type="ORF">PVAP13_6NG203603</name>
</gene>
<evidence type="ECO:0000313" key="4">
    <source>
        <dbReference type="Proteomes" id="UP000823388"/>
    </source>
</evidence>
<proteinExistence type="predicted"/>
<dbReference type="EMBL" id="CM029048">
    <property type="protein sequence ID" value="KAG2578552.1"/>
    <property type="molecule type" value="Genomic_DNA"/>
</dbReference>
<keyword evidence="1" id="KW-0812">Transmembrane</keyword>
<keyword evidence="2" id="KW-0732">Signal</keyword>
<evidence type="ECO:0000256" key="2">
    <source>
        <dbReference type="SAM" id="SignalP"/>
    </source>
</evidence>
<feature type="transmembrane region" description="Helical" evidence="1">
    <location>
        <begin position="169"/>
        <end position="187"/>
    </location>
</feature>
<feature type="chain" id="PRO_5035847263" description="Secreted protein" evidence="2">
    <location>
        <begin position="31"/>
        <end position="193"/>
    </location>
</feature>
<reference evidence="3" key="1">
    <citation type="submission" date="2020-05" db="EMBL/GenBank/DDBJ databases">
        <title>WGS assembly of Panicum virgatum.</title>
        <authorList>
            <person name="Lovell J.T."/>
            <person name="Jenkins J."/>
            <person name="Shu S."/>
            <person name="Juenger T.E."/>
            <person name="Schmutz J."/>
        </authorList>
    </citation>
    <scope>NUCLEOTIDE SEQUENCE</scope>
    <source>
        <strain evidence="3">AP13</strain>
    </source>
</reference>
<evidence type="ECO:0008006" key="5">
    <source>
        <dbReference type="Google" id="ProtNLM"/>
    </source>
</evidence>